<keyword evidence="3" id="KW-1185">Reference proteome</keyword>
<dbReference type="PANTHER" id="PTHR40590">
    <property type="entry name" value="CYTOPLASMIC PROTEIN-RELATED"/>
    <property type="match status" value="1"/>
</dbReference>
<dbReference type="STRING" id="336292.SAMN05660710_01440"/>
<feature type="signal peptide" evidence="1">
    <location>
        <begin position="1"/>
        <end position="20"/>
    </location>
</feature>
<evidence type="ECO:0000313" key="2">
    <source>
        <dbReference type="EMBL" id="SCY39421.1"/>
    </source>
</evidence>
<dbReference type="CDD" id="cd14789">
    <property type="entry name" value="Tiki"/>
    <property type="match status" value="1"/>
</dbReference>
<dbReference type="Proteomes" id="UP000199502">
    <property type="component" value="Unassembled WGS sequence"/>
</dbReference>
<evidence type="ECO:0008006" key="4">
    <source>
        <dbReference type="Google" id="ProtNLM"/>
    </source>
</evidence>
<dbReference type="InterPro" id="IPR002816">
    <property type="entry name" value="TraB/PrgY/GumN_fam"/>
</dbReference>
<gene>
    <name evidence="2" type="ORF">SAMN05660710_01440</name>
</gene>
<reference evidence="2 3" key="1">
    <citation type="submission" date="2016-10" db="EMBL/GenBank/DDBJ databases">
        <authorList>
            <person name="de Groot N.N."/>
        </authorList>
    </citation>
    <scope>NUCLEOTIDE SEQUENCE [LARGE SCALE GENOMIC DNA]</scope>
    <source>
        <strain evidence="2 3">CGMCC 1.8925</strain>
    </source>
</reference>
<dbReference type="InterPro" id="IPR047111">
    <property type="entry name" value="YbaP-like"/>
</dbReference>
<keyword evidence="1" id="KW-0732">Signal</keyword>
<dbReference type="AlphaFoldDB" id="A0A1G5FJU5"/>
<name>A0A1G5FJU5_9RHOB</name>
<dbReference type="Pfam" id="PF01963">
    <property type="entry name" value="TraB_PrgY_gumN"/>
    <property type="match status" value="1"/>
</dbReference>
<organism evidence="2 3">
    <name type="scientific">Paracoccus tibetensis</name>
    <dbReference type="NCBI Taxonomy" id="336292"/>
    <lineage>
        <taxon>Bacteria</taxon>
        <taxon>Pseudomonadati</taxon>
        <taxon>Pseudomonadota</taxon>
        <taxon>Alphaproteobacteria</taxon>
        <taxon>Rhodobacterales</taxon>
        <taxon>Paracoccaceae</taxon>
        <taxon>Paracoccus</taxon>
    </lineage>
</organism>
<evidence type="ECO:0000256" key="1">
    <source>
        <dbReference type="SAM" id="SignalP"/>
    </source>
</evidence>
<dbReference type="RefSeq" id="WP_090741779.1">
    <property type="nucleotide sequence ID" value="NZ_FMVT01000004.1"/>
</dbReference>
<dbReference type="EMBL" id="FMVT01000004">
    <property type="protein sequence ID" value="SCY39421.1"/>
    <property type="molecule type" value="Genomic_DNA"/>
</dbReference>
<evidence type="ECO:0000313" key="3">
    <source>
        <dbReference type="Proteomes" id="UP000199502"/>
    </source>
</evidence>
<accession>A0A1G5FJU5</accession>
<dbReference type="PANTHER" id="PTHR40590:SF1">
    <property type="entry name" value="CYTOPLASMIC PROTEIN"/>
    <property type="match status" value="1"/>
</dbReference>
<sequence length="339" mass="36669">MRILASALALALSFGGAALAESCEGRNVFETMPSERAAAIEEATAGVPFRRGLLFEAVRDDARITLVGTYHFADPRHEALAERVADRLATAAALYVEAGPEEEARLTEALAADPTLMVDPTGATLPERLEPEEWQQLTSALNDRGIPPIMAARLRPWYVSMMLGISPCMMRQMAEADGKAGGLDHMLVDRAAAQALEVRALEPWDTVFALFADLSPEEELDMIRANLPAAAYADDYAVTLTDAYFEGDVWKIWEFARHDAYANSGLSREEIDAQLALAQERLMDQRNRAWIAPLLEGATAAAAEGKGIVAAFGALHLPGEAGVLSLLEAEGFEITRLDG</sequence>
<feature type="chain" id="PRO_5011443103" description="TraB family protein" evidence="1">
    <location>
        <begin position="21"/>
        <end position="339"/>
    </location>
</feature>
<dbReference type="OrthoDB" id="9806326at2"/>
<protein>
    <recommendedName>
        <fullName evidence="4">TraB family protein</fullName>
    </recommendedName>
</protein>
<proteinExistence type="predicted"/>